<dbReference type="AlphaFoldDB" id="A0AAN6Z2P7"/>
<dbReference type="GO" id="GO:0007264">
    <property type="term" value="P:small GTPase-mediated signal transduction"/>
    <property type="evidence" value="ECO:0007669"/>
    <property type="project" value="InterPro"/>
</dbReference>
<dbReference type="EMBL" id="MU853230">
    <property type="protein sequence ID" value="KAK4122797.1"/>
    <property type="molecule type" value="Genomic_DNA"/>
</dbReference>
<keyword evidence="2" id="KW-0342">GTP-binding</keyword>
<evidence type="ECO:0000256" key="2">
    <source>
        <dbReference type="ARBA" id="ARBA00023134"/>
    </source>
</evidence>
<feature type="region of interest" description="Disordered" evidence="3">
    <location>
        <begin position="59"/>
        <end position="105"/>
    </location>
</feature>
<dbReference type="GO" id="GO:0003924">
    <property type="term" value="F:GTPase activity"/>
    <property type="evidence" value="ECO:0007669"/>
    <property type="project" value="InterPro"/>
</dbReference>
<feature type="region of interest" description="Disordered" evidence="3">
    <location>
        <begin position="166"/>
        <end position="213"/>
    </location>
</feature>
<dbReference type="SMART" id="SM00175">
    <property type="entry name" value="RAB"/>
    <property type="match status" value="1"/>
</dbReference>
<evidence type="ECO:0000313" key="5">
    <source>
        <dbReference type="Proteomes" id="UP001302602"/>
    </source>
</evidence>
<dbReference type="Pfam" id="PF00071">
    <property type="entry name" value="Ras"/>
    <property type="match status" value="1"/>
</dbReference>
<reference evidence="4" key="2">
    <citation type="submission" date="2023-05" db="EMBL/GenBank/DDBJ databases">
        <authorList>
            <consortium name="Lawrence Berkeley National Laboratory"/>
            <person name="Steindorff A."/>
            <person name="Hensen N."/>
            <person name="Bonometti L."/>
            <person name="Westerberg I."/>
            <person name="Brannstrom I.O."/>
            <person name="Guillou S."/>
            <person name="Cros-Aarteil S."/>
            <person name="Calhoun S."/>
            <person name="Haridas S."/>
            <person name="Kuo A."/>
            <person name="Mondo S."/>
            <person name="Pangilinan J."/>
            <person name="Riley R."/>
            <person name="Labutti K."/>
            <person name="Andreopoulos B."/>
            <person name="Lipzen A."/>
            <person name="Chen C."/>
            <person name="Yanf M."/>
            <person name="Daum C."/>
            <person name="Ng V."/>
            <person name="Clum A."/>
            <person name="Ohm R."/>
            <person name="Martin F."/>
            <person name="Silar P."/>
            <person name="Natvig D."/>
            <person name="Lalanne C."/>
            <person name="Gautier V."/>
            <person name="Ament-Velasquez S.L."/>
            <person name="Kruys A."/>
            <person name="Hutchinson M.I."/>
            <person name="Powell A.J."/>
            <person name="Barry K."/>
            <person name="Miller A.N."/>
            <person name="Grigoriev I.V."/>
            <person name="Debuchy R."/>
            <person name="Gladieux P."/>
            <person name="Thoren M.H."/>
            <person name="Johannesson H."/>
        </authorList>
    </citation>
    <scope>NUCLEOTIDE SEQUENCE</scope>
    <source>
        <strain evidence="4">CBS 731.68</strain>
    </source>
</reference>
<evidence type="ECO:0000313" key="4">
    <source>
        <dbReference type="EMBL" id="KAK4122797.1"/>
    </source>
</evidence>
<sequence>MSPPERPAISQQMAVAHPLLGNLRSATPKPWELDVAFAPEELGGVVGGNAAGAFDSAVGSAAAPGTVAPPTTPVGSDDGARGGDRVAPPRGPGESAATAAAAPATRGSRLLGPATSADFYGQAFVVGHGHLHFKTSSRMEDWRKRLQALSLERQEEGDSVLAAAQGGHVGDEGTALSVNESARVGDKRSAPTDDDDEEEEAARNQSAAKRSRLGAVFQRTISRAARHRADGTTTTMTSAAAPLALAPGLAGPTVPLTASNVAAIDVAAPKPGPRPFSPVGSPLSRVSGTGASAGAASSVVASRTIKICLVGDVAAGKTAFFNRLVDNSFVSTSPSLAPDYKAITVRAHDDSVVSVELWDFPGIVAGERPGPLLSTFFHAAIICFSLEDKANLSNIAEVWKPKLDASLHDQHIFVLGLKRDLRPAHPMLGLSFLPTTEPVSTEMGQQAAQAIHAGGYGECSALTLDNVQGAVMGIVNHVVATLEEHEHTIGRGRRLQRARSAVSGFLNRMRLRRFGEGRR</sequence>
<keyword evidence="5" id="KW-1185">Reference proteome</keyword>
<dbReference type="InterPro" id="IPR001806">
    <property type="entry name" value="Small_GTPase"/>
</dbReference>
<dbReference type="GeneID" id="87833864"/>
<dbReference type="RefSeq" id="XP_062646568.1">
    <property type="nucleotide sequence ID" value="XM_062797096.1"/>
</dbReference>
<reference evidence="4" key="1">
    <citation type="journal article" date="2023" name="Mol. Phylogenet. Evol.">
        <title>Genome-scale phylogeny and comparative genomics of the fungal order Sordariales.</title>
        <authorList>
            <person name="Hensen N."/>
            <person name="Bonometti L."/>
            <person name="Westerberg I."/>
            <person name="Brannstrom I.O."/>
            <person name="Guillou S."/>
            <person name="Cros-Aarteil S."/>
            <person name="Calhoun S."/>
            <person name="Haridas S."/>
            <person name="Kuo A."/>
            <person name="Mondo S."/>
            <person name="Pangilinan J."/>
            <person name="Riley R."/>
            <person name="LaButti K."/>
            <person name="Andreopoulos B."/>
            <person name="Lipzen A."/>
            <person name="Chen C."/>
            <person name="Yan M."/>
            <person name="Daum C."/>
            <person name="Ng V."/>
            <person name="Clum A."/>
            <person name="Steindorff A."/>
            <person name="Ohm R.A."/>
            <person name="Martin F."/>
            <person name="Silar P."/>
            <person name="Natvig D.O."/>
            <person name="Lalanne C."/>
            <person name="Gautier V."/>
            <person name="Ament-Velasquez S.L."/>
            <person name="Kruys A."/>
            <person name="Hutchinson M.I."/>
            <person name="Powell A.J."/>
            <person name="Barry K."/>
            <person name="Miller A.N."/>
            <person name="Grigoriev I.V."/>
            <person name="Debuchy R."/>
            <person name="Gladieux P."/>
            <person name="Hiltunen Thoren M."/>
            <person name="Johannesson H."/>
        </authorList>
    </citation>
    <scope>NUCLEOTIDE SEQUENCE</scope>
    <source>
        <strain evidence="4">CBS 731.68</strain>
    </source>
</reference>
<organism evidence="4 5">
    <name type="scientific">Parathielavia appendiculata</name>
    <dbReference type="NCBI Taxonomy" id="2587402"/>
    <lineage>
        <taxon>Eukaryota</taxon>
        <taxon>Fungi</taxon>
        <taxon>Dikarya</taxon>
        <taxon>Ascomycota</taxon>
        <taxon>Pezizomycotina</taxon>
        <taxon>Sordariomycetes</taxon>
        <taxon>Sordariomycetidae</taxon>
        <taxon>Sordariales</taxon>
        <taxon>Chaetomiaceae</taxon>
        <taxon>Parathielavia</taxon>
    </lineage>
</organism>
<keyword evidence="1" id="KW-0547">Nucleotide-binding</keyword>
<protein>
    <submittedName>
        <fullName evidence="4">P-loop containing nucleoside triphosphate hydrolase protein</fullName>
    </submittedName>
</protein>
<dbReference type="SMART" id="SM00174">
    <property type="entry name" value="RHO"/>
    <property type="match status" value="1"/>
</dbReference>
<feature type="compositionally biased region" description="Low complexity" evidence="3">
    <location>
        <begin position="59"/>
        <end position="76"/>
    </location>
</feature>
<name>A0AAN6Z2P7_9PEZI</name>
<dbReference type="Gene3D" id="3.40.50.300">
    <property type="entry name" value="P-loop containing nucleotide triphosphate hydrolases"/>
    <property type="match status" value="1"/>
</dbReference>
<evidence type="ECO:0000256" key="1">
    <source>
        <dbReference type="ARBA" id="ARBA00022741"/>
    </source>
</evidence>
<dbReference type="PRINTS" id="PR00449">
    <property type="entry name" value="RASTRNSFRMNG"/>
</dbReference>
<dbReference type="InterPro" id="IPR003578">
    <property type="entry name" value="Small_GTPase_Rho"/>
</dbReference>
<dbReference type="PANTHER" id="PTHR24072">
    <property type="entry name" value="RHO FAMILY GTPASE"/>
    <property type="match status" value="1"/>
</dbReference>
<comment type="caution">
    <text evidence="4">The sequence shown here is derived from an EMBL/GenBank/DDBJ whole genome shotgun (WGS) entry which is preliminary data.</text>
</comment>
<accession>A0AAN6Z2P7</accession>
<dbReference type="Proteomes" id="UP001302602">
    <property type="component" value="Unassembled WGS sequence"/>
</dbReference>
<keyword evidence="4" id="KW-0378">Hydrolase</keyword>
<dbReference type="SUPFAM" id="SSF52540">
    <property type="entry name" value="P-loop containing nucleoside triphosphate hydrolases"/>
    <property type="match status" value="1"/>
</dbReference>
<gene>
    <name evidence="4" type="ORF">N657DRAFT_691268</name>
</gene>
<dbReference type="InterPro" id="IPR027417">
    <property type="entry name" value="P-loop_NTPase"/>
</dbReference>
<feature type="compositionally biased region" description="Low complexity" evidence="3">
    <location>
        <begin position="96"/>
        <end position="105"/>
    </location>
</feature>
<dbReference type="PROSITE" id="PS51419">
    <property type="entry name" value="RAB"/>
    <property type="match status" value="1"/>
</dbReference>
<evidence type="ECO:0000256" key="3">
    <source>
        <dbReference type="SAM" id="MobiDB-lite"/>
    </source>
</evidence>
<proteinExistence type="predicted"/>
<dbReference type="GO" id="GO:0005525">
    <property type="term" value="F:GTP binding"/>
    <property type="evidence" value="ECO:0007669"/>
    <property type="project" value="UniProtKB-KW"/>
</dbReference>